<feature type="region of interest" description="Disordered" evidence="8">
    <location>
        <begin position="1134"/>
        <end position="1154"/>
    </location>
</feature>
<dbReference type="Gene3D" id="1.25.10.10">
    <property type="entry name" value="Leucine-rich Repeat Variant"/>
    <property type="match status" value="2"/>
</dbReference>
<evidence type="ECO:0000313" key="11">
    <source>
        <dbReference type="Proteomes" id="UP001365542"/>
    </source>
</evidence>
<evidence type="ECO:0000256" key="8">
    <source>
        <dbReference type="SAM" id="MobiDB-lite"/>
    </source>
</evidence>
<name>A0AAV9X487_9PEZI</name>
<dbReference type="PROSITE" id="PS50011">
    <property type="entry name" value="PROTEIN_KINASE_DOM"/>
    <property type="match status" value="1"/>
</dbReference>
<dbReference type="SMART" id="SM00220">
    <property type="entry name" value="S_TKc"/>
    <property type="match status" value="1"/>
</dbReference>
<proteinExistence type="inferred from homology"/>
<organism evidence="10 11">
    <name type="scientific">Orbilia ellipsospora</name>
    <dbReference type="NCBI Taxonomy" id="2528407"/>
    <lineage>
        <taxon>Eukaryota</taxon>
        <taxon>Fungi</taxon>
        <taxon>Dikarya</taxon>
        <taxon>Ascomycota</taxon>
        <taxon>Pezizomycotina</taxon>
        <taxon>Orbiliomycetes</taxon>
        <taxon>Orbiliales</taxon>
        <taxon>Orbiliaceae</taxon>
        <taxon>Orbilia</taxon>
    </lineage>
</organism>
<reference evidence="10 11" key="1">
    <citation type="submission" date="2019-10" db="EMBL/GenBank/DDBJ databases">
        <authorList>
            <person name="Palmer J.M."/>
        </authorList>
    </citation>
    <scope>NUCLEOTIDE SEQUENCE [LARGE SCALE GENOMIC DNA]</scope>
    <source>
        <strain evidence="10 11">TWF694</strain>
    </source>
</reference>
<feature type="binding site" evidence="7">
    <location>
        <position position="61"/>
    </location>
    <ligand>
        <name>ATP</name>
        <dbReference type="ChEBI" id="CHEBI:30616"/>
    </ligand>
</feature>
<evidence type="ECO:0000256" key="1">
    <source>
        <dbReference type="ARBA" id="ARBA00012513"/>
    </source>
</evidence>
<dbReference type="GO" id="GO:0046872">
    <property type="term" value="F:metal ion binding"/>
    <property type="evidence" value="ECO:0007669"/>
    <property type="project" value="UniProtKB-KW"/>
</dbReference>
<dbReference type="Proteomes" id="UP001365542">
    <property type="component" value="Unassembled WGS sequence"/>
</dbReference>
<dbReference type="InterPro" id="IPR017441">
    <property type="entry name" value="Protein_kinase_ATP_BS"/>
</dbReference>
<sequence length="1210" mass="135724">MADVLNDNRLPKAQTTFMEGKRRRGSSSLSDYTLGDCLGRGASGSVYRAINYTTGETVAIKQIRLSDLPQSELGAIMREIDLLKNLNHTHIVQYHGFVKSVDSLYIILEFCENGSLHSICKNFGKFPEHLVGRYTGQVLDGLFYLHEQGVIHRDIKGANILTTKEGHIKLADFGVATRANDATVVGTPYWMAPEVIELVGATTASDIWSVGCTVIELLTGDPPYYDLSPMQALFRIVSDDHPSLPDGASGAVRDFLMQCFQKDPNLRVSARKLLRHPWIIKTRPVSKEPNTKYVDDVRSVQQWNEALKMPLDTHISRSKAAVSNQVLQSKTDPSSRDGFAALQESSLDDNWDDDFTTSINSSSFDLTHLKSHDGYSGQVLPRNPIIEDKIVSRGYRTQDEDNMETIKPKKANFLQVLGLNLEQAKPKSRLSAGTSSLSGSYPPGGKFSFPSSFSSRLNDETGGEDKTNTLTLEDPVDLLQRAEPQDPVSKKQIERLQRSNSNYSPGYTKSTIDIRAQNLRSKDDSSLDELKVAAKIHKYTEIEEEDDFSDIFWAADTLGQTKQEGNAKKNHLLLTPKCTNSTLGLLDEYEDDDPFSELEEGLTELDLDANIARDQHARLCTEVSSYIESLKSQHTGIYLEDITSKLLGILLDSPDTKTAVIASHGLLPILEVLESGRNREVNITLLRVINALTLNDIELLENLCFVGGIPTITKFATKQHHKEIRLEAAIFIRQICHMSKLTLQMFVSCGGLNVLVELIEDDYSTHKELVLTGVEGVVDVFKLQGSTPKNDFCRILSRHMVLRPLSLVLSQICREKEDRYENYCEKIVNLFFLFSQAENQVKEAIADRMTLKRILKDLHVLPLTCQITMLKFAKNLSMLSTTLDILQNANAIEILTEMLAENSHKPQFKELSNQILSIMFNLCRHSKSRQEEAAMNGIVPILQKIVRTDRPLKEFALPILCDMAHSGRLGRKYLWQNNGLEFFVSLLSEPYWQVASLEAILVWLHEEPAQIEEKLLQPNATEALITCFTNSKTNIFENILEPFQKLCRLSGPIARAMGHPEFFERTLQKLTHPKAVVRLSLLRIIRSICDANGDQEDLLTRSGLFPMILWLAENDSAILVRNIASEFAKIQRVQQNSQKNQKQPTTSSAASKSAAIFRSTSNLGRSKKHLEHQGASLDPESLRIGVKDIVSKSSKSGGLKIERRKRQQST</sequence>
<dbReference type="InterPro" id="IPR050629">
    <property type="entry name" value="STE20/SPS1-PAK"/>
</dbReference>
<evidence type="ECO:0000256" key="2">
    <source>
        <dbReference type="ARBA" id="ARBA00022679"/>
    </source>
</evidence>
<keyword evidence="3" id="KW-0479">Metal-binding</keyword>
<dbReference type="FunFam" id="1.10.510.10:FF:000946">
    <property type="entry name" value="Probable serine/threonine-protein kinase DDB_G0284251"/>
    <property type="match status" value="1"/>
</dbReference>
<accession>A0AAV9X487</accession>
<keyword evidence="4 7" id="KW-0547">Nucleotide-binding</keyword>
<dbReference type="SUPFAM" id="SSF56112">
    <property type="entry name" value="Protein kinase-like (PK-like)"/>
    <property type="match status" value="1"/>
</dbReference>
<dbReference type="InterPro" id="IPR008271">
    <property type="entry name" value="Ser/Thr_kinase_AS"/>
</dbReference>
<dbReference type="PANTHER" id="PTHR48012:SF26">
    <property type="entry name" value="SERINE_THREONINE-PROTEIN KINASE DDB_G0283821-RELATED"/>
    <property type="match status" value="1"/>
</dbReference>
<dbReference type="Gene3D" id="1.10.510.10">
    <property type="entry name" value="Transferase(Phosphotransferase) domain 1"/>
    <property type="match status" value="1"/>
</dbReference>
<keyword evidence="5 7" id="KW-0067">ATP-binding</keyword>
<feature type="compositionally biased region" description="Polar residues" evidence="8">
    <location>
        <begin position="498"/>
        <end position="508"/>
    </location>
</feature>
<feature type="domain" description="Protein kinase" evidence="9">
    <location>
        <begin position="32"/>
        <end position="279"/>
    </location>
</feature>
<evidence type="ECO:0000256" key="5">
    <source>
        <dbReference type="ARBA" id="ARBA00022840"/>
    </source>
</evidence>
<dbReference type="InterPro" id="IPR011989">
    <property type="entry name" value="ARM-like"/>
</dbReference>
<dbReference type="AlphaFoldDB" id="A0AAV9X487"/>
<keyword evidence="2" id="KW-0808">Transferase</keyword>
<evidence type="ECO:0000256" key="4">
    <source>
        <dbReference type="ARBA" id="ARBA00022741"/>
    </source>
</evidence>
<dbReference type="GO" id="GO:0004674">
    <property type="term" value="F:protein serine/threonine kinase activity"/>
    <property type="evidence" value="ECO:0007669"/>
    <property type="project" value="UniProtKB-EC"/>
</dbReference>
<feature type="compositionally biased region" description="Low complexity" evidence="8">
    <location>
        <begin position="438"/>
        <end position="455"/>
    </location>
</feature>
<feature type="region of interest" description="Disordered" evidence="8">
    <location>
        <begin position="424"/>
        <end position="508"/>
    </location>
</feature>
<evidence type="ECO:0000313" key="10">
    <source>
        <dbReference type="EMBL" id="KAK6535102.1"/>
    </source>
</evidence>
<dbReference type="EMBL" id="JAVHJO010000010">
    <property type="protein sequence ID" value="KAK6535102.1"/>
    <property type="molecule type" value="Genomic_DNA"/>
</dbReference>
<dbReference type="Pfam" id="PF00069">
    <property type="entry name" value="Pkinase"/>
    <property type="match status" value="1"/>
</dbReference>
<dbReference type="SUPFAM" id="SSF48371">
    <property type="entry name" value="ARM repeat"/>
    <property type="match status" value="2"/>
</dbReference>
<dbReference type="PROSITE" id="PS00107">
    <property type="entry name" value="PROTEIN_KINASE_ATP"/>
    <property type="match status" value="1"/>
</dbReference>
<dbReference type="GO" id="GO:0005524">
    <property type="term" value="F:ATP binding"/>
    <property type="evidence" value="ECO:0007669"/>
    <property type="project" value="UniProtKB-UniRule"/>
</dbReference>
<dbReference type="CDD" id="cd06627">
    <property type="entry name" value="STKc_Cdc7_like"/>
    <property type="match status" value="1"/>
</dbReference>
<dbReference type="EC" id="2.7.11.1" evidence="1"/>
<dbReference type="PROSITE" id="PS00108">
    <property type="entry name" value="PROTEIN_KINASE_ST"/>
    <property type="match status" value="1"/>
</dbReference>
<feature type="compositionally biased region" description="Basic and acidic residues" evidence="8">
    <location>
        <begin position="488"/>
        <end position="497"/>
    </location>
</feature>
<feature type="compositionally biased region" description="Basic and acidic residues" evidence="8">
    <location>
        <begin position="457"/>
        <end position="467"/>
    </location>
</feature>
<comment type="caution">
    <text evidence="10">The sequence shown here is derived from an EMBL/GenBank/DDBJ whole genome shotgun (WGS) entry which is preliminary data.</text>
</comment>
<evidence type="ECO:0000256" key="3">
    <source>
        <dbReference type="ARBA" id="ARBA00022723"/>
    </source>
</evidence>
<dbReference type="PANTHER" id="PTHR48012">
    <property type="entry name" value="STERILE20-LIKE KINASE, ISOFORM B-RELATED"/>
    <property type="match status" value="1"/>
</dbReference>
<dbReference type="GO" id="GO:0005737">
    <property type="term" value="C:cytoplasm"/>
    <property type="evidence" value="ECO:0007669"/>
    <property type="project" value="TreeGrafter"/>
</dbReference>
<protein>
    <recommendedName>
        <fullName evidence="1">non-specific serine/threonine protein kinase</fullName>
        <ecNumber evidence="1">2.7.11.1</ecNumber>
    </recommendedName>
</protein>
<evidence type="ECO:0000256" key="6">
    <source>
        <dbReference type="ARBA" id="ARBA00025754"/>
    </source>
</evidence>
<evidence type="ECO:0000259" key="9">
    <source>
        <dbReference type="PROSITE" id="PS50011"/>
    </source>
</evidence>
<evidence type="ECO:0000256" key="7">
    <source>
        <dbReference type="PROSITE-ProRule" id="PRU10141"/>
    </source>
</evidence>
<dbReference type="InterPro" id="IPR000719">
    <property type="entry name" value="Prot_kinase_dom"/>
</dbReference>
<dbReference type="InterPro" id="IPR011009">
    <property type="entry name" value="Kinase-like_dom_sf"/>
</dbReference>
<dbReference type="InterPro" id="IPR016024">
    <property type="entry name" value="ARM-type_fold"/>
</dbReference>
<gene>
    <name evidence="10" type="ORF">TWF694_001589</name>
</gene>
<keyword evidence="11" id="KW-1185">Reference proteome</keyword>
<comment type="similarity">
    <text evidence="6">Belongs to the protein kinase superfamily. STE Ser/Thr protein kinase family.</text>
</comment>
<feature type="compositionally biased region" description="Polar residues" evidence="8">
    <location>
        <begin position="1134"/>
        <end position="1146"/>
    </location>
</feature>